<protein>
    <submittedName>
        <fullName evidence="1">2550_t:CDS:1</fullName>
    </submittedName>
</protein>
<sequence length="50" mass="5762">EEMNKLERKKYDKNVAASSSQVANIIKNIDKRTKKADIILVLKIKTIVFD</sequence>
<keyword evidence="2" id="KW-1185">Reference proteome</keyword>
<name>A0A9N9IAH2_9GLOM</name>
<dbReference type="AlphaFoldDB" id="A0A9N9IAH2"/>
<gene>
    <name evidence="1" type="ORF">CPELLU_LOCUS13339</name>
</gene>
<dbReference type="Proteomes" id="UP000789759">
    <property type="component" value="Unassembled WGS sequence"/>
</dbReference>
<reference evidence="1" key="1">
    <citation type="submission" date="2021-06" db="EMBL/GenBank/DDBJ databases">
        <authorList>
            <person name="Kallberg Y."/>
            <person name="Tangrot J."/>
            <person name="Rosling A."/>
        </authorList>
    </citation>
    <scope>NUCLEOTIDE SEQUENCE</scope>
    <source>
        <strain evidence="1">FL966</strain>
    </source>
</reference>
<comment type="caution">
    <text evidence="1">The sequence shown here is derived from an EMBL/GenBank/DDBJ whole genome shotgun (WGS) entry which is preliminary data.</text>
</comment>
<evidence type="ECO:0000313" key="2">
    <source>
        <dbReference type="Proteomes" id="UP000789759"/>
    </source>
</evidence>
<evidence type="ECO:0000313" key="1">
    <source>
        <dbReference type="EMBL" id="CAG8728619.1"/>
    </source>
</evidence>
<accession>A0A9N9IAH2</accession>
<feature type="non-terminal residue" evidence="1">
    <location>
        <position position="1"/>
    </location>
</feature>
<organism evidence="1 2">
    <name type="scientific">Cetraspora pellucida</name>
    <dbReference type="NCBI Taxonomy" id="1433469"/>
    <lineage>
        <taxon>Eukaryota</taxon>
        <taxon>Fungi</taxon>
        <taxon>Fungi incertae sedis</taxon>
        <taxon>Mucoromycota</taxon>
        <taxon>Glomeromycotina</taxon>
        <taxon>Glomeromycetes</taxon>
        <taxon>Diversisporales</taxon>
        <taxon>Gigasporaceae</taxon>
        <taxon>Cetraspora</taxon>
    </lineage>
</organism>
<dbReference type="EMBL" id="CAJVQA010014047">
    <property type="protein sequence ID" value="CAG8728619.1"/>
    <property type="molecule type" value="Genomic_DNA"/>
</dbReference>
<proteinExistence type="predicted"/>